<proteinExistence type="predicted"/>
<accession>A0ABQ3D199</accession>
<evidence type="ECO:0000313" key="1">
    <source>
        <dbReference type="EMBL" id="GHA52868.1"/>
    </source>
</evidence>
<organism evidence="1 2">
    <name type="scientific">Streptomyces canarius</name>
    <dbReference type="NCBI Taxonomy" id="285453"/>
    <lineage>
        <taxon>Bacteria</taxon>
        <taxon>Bacillati</taxon>
        <taxon>Actinomycetota</taxon>
        <taxon>Actinomycetes</taxon>
        <taxon>Kitasatosporales</taxon>
        <taxon>Streptomycetaceae</taxon>
        <taxon>Streptomyces</taxon>
    </lineage>
</organism>
<evidence type="ECO:0000313" key="2">
    <source>
        <dbReference type="Proteomes" id="UP000653644"/>
    </source>
</evidence>
<comment type="caution">
    <text evidence="1">The sequence shown here is derived from an EMBL/GenBank/DDBJ whole genome shotgun (WGS) entry which is preliminary data.</text>
</comment>
<name>A0ABQ3D199_9ACTN</name>
<gene>
    <name evidence="1" type="ORF">GCM10010345_66990</name>
</gene>
<dbReference type="Proteomes" id="UP000653644">
    <property type="component" value="Unassembled WGS sequence"/>
</dbReference>
<reference evidence="2" key="1">
    <citation type="journal article" date="2019" name="Int. J. Syst. Evol. Microbiol.">
        <title>The Global Catalogue of Microorganisms (GCM) 10K type strain sequencing project: providing services to taxonomists for standard genome sequencing and annotation.</title>
        <authorList>
            <consortium name="The Broad Institute Genomics Platform"/>
            <consortium name="The Broad Institute Genome Sequencing Center for Infectious Disease"/>
            <person name="Wu L."/>
            <person name="Ma J."/>
        </authorList>
    </citation>
    <scope>NUCLEOTIDE SEQUENCE [LARGE SCALE GENOMIC DNA]</scope>
    <source>
        <strain evidence="2">JCM 4733</strain>
    </source>
</reference>
<dbReference type="RefSeq" id="WP_189892221.1">
    <property type="nucleotide sequence ID" value="NZ_BMVN01000032.1"/>
</dbReference>
<sequence>MDGTVRTYPVHGTGPVCVTHPGGPGIAREHLRVPVTGRHLTMVYVEPVGNGAPGDCPGAPTAVSATSRFLEVLITARP</sequence>
<keyword evidence="2" id="KW-1185">Reference proteome</keyword>
<dbReference type="EMBL" id="BMVN01000032">
    <property type="protein sequence ID" value="GHA52868.1"/>
    <property type="molecule type" value="Genomic_DNA"/>
</dbReference>
<protein>
    <submittedName>
        <fullName evidence="1">Uncharacterized protein</fullName>
    </submittedName>
</protein>